<protein>
    <submittedName>
        <fullName evidence="1">Uncharacterized protein</fullName>
    </submittedName>
</protein>
<dbReference type="AlphaFoldDB" id="A0A382T2M5"/>
<gene>
    <name evidence="1" type="ORF">METZ01_LOCUS368869</name>
</gene>
<sequence>MTENNDKKAFKSKKAYKNLEFLNSRDARTIRILAEYLYPKAQLEKEGVQNTIVIFGSARAPSPEELATSNEERGKLAKYYNCTRELTAKLSKWVKALEENEQTYVVCSGGGP</sequence>
<reference evidence="1" key="1">
    <citation type="submission" date="2018-05" db="EMBL/GenBank/DDBJ databases">
        <authorList>
            <person name="Lanie J.A."/>
            <person name="Ng W.-L."/>
            <person name="Kazmierczak K.M."/>
            <person name="Andrzejewski T.M."/>
            <person name="Davidsen T.M."/>
            <person name="Wayne K.J."/>
            <person name="Tettelin H."/>
            <person name="Glass J.I."/>
            <person name="Rusch D."/>
            <person name="Podicherti R."/>
            <person name="Tsui H.-C.T."/>
            <person name="Winkler M.E."/>
        </authorList>
    </citation>
    <scope>NUCLEOTIDE SEQUENCE</scope>
</reference>
<feature type="non-terminal residue" evidence="1">
    <location>
        <position position="112"/>
    </location>
</feature>
<proteinExistence type="predicted"/>
<dbReference type="Gene3D" id="3.40.50.450">
    <property type="match status" value="1"/>
</dbReference>
<accession>A0A382T2M5</accession>
<dbReference type="EMBL" id="UINC01133209">
    <property type="protein sequence ID" value="SVD16015.1"/>
    <property type="molecule type" value="Genomic_DNA"/>
</dbReference>
<organism evidence="1">
    <name type="scientific">marine metagenome</name>
    <dbReference type="NCBI Taxonomy" id="408172"/>
    <lineage>
        <taxon>unclassified sequences</taxon>
        <taxon>metagenomes</taxon>
        <taxon>ecological metagenomes</taxon>
    </lineage>
</organism>
<name>A0A382T2M5_9ZZZZ</name>
<evidence type="ECO:0000313" key="1">
    <source>
        <dbReference type="EMBL" id="SVD16015.1"/>
    </source>
</evidence>